<proteinExistence type="predicted"/>
<accession>A0ACD0NPE7</accession>
<evidence type="ECO:0000313" key="1">
    <source>
        <dbReference type="EMBL" id="PWN47662.1"/>
    </source>
</evidence>
<sequence>MSFPSEPSVERSVSQRSMASTASSSSSSSSKPSKPGPKVLSLEVNSVTSPITPRKTKRMSLGYIPSPTNVAVNDSTRSPSAPVDDRSGTPTPSSKALNLQAGRNPTSSTSNLELFDPSQSSSSSYSPSFSAPAAPLPSSNPSNSGHGNQPETGSVASGQDGDEDGGDDWLMSDDEVAEGSRGASGSALPSMAQRDTNKIGAQFHDSGYREGITAGKLGNLQGGFDQGFNEVGAPIGRAIGRLRGEVFAMISIYEPNLPPSSGVSTPDSVGSLDSEQASDKASPLGKGAKVLSRGVGARARGAPGRGRNLTPEGARVEIPRGAPPNPASLRDALSELRRLEEDLDKVELKDVAPPDYEALEHDREHAVEAGALNLLSGKFFNPDGTVRRETFQEEERRQGIIPGFRTRLAEIRSMLSLTGV</sequence>
<name>A0ACD0NPE7_9BASI</name>
<evidence type="ECO:0000313" key="2">
    <source>
        <dbReference type="Proteomes" id="UP000245626"/>
    </source>
</evidence>
<organism evidence="1 2">
    <name type="scientific">Violaceomyces palustris</name>
    <dbReference type="NCBI Taxonomy" id="1673888"/>
    <lineage>
        <taxon>Eukaryota</taxon>
        <taxon>Fungi</taxon>
        <taxon>Dikarya</taxon>
        <taxon>Basidiomycota</taxon>
        <taxon>Ustilaginomycotina</taxon>
        <taxon>Ustilaginomycetes</taxon>
        <taxon>Violaceomycetales</taxon>
        <taxon>Violaceomycetaceae</taxon>
        <taxon>Violaceomyces</taxon>
    </lineage>
</organism>
<gene>
    <name evidence="1" type="ORF">IE53DRAFT_390203</name>
</gene>
<dbReference type="EMBL" id="KZ820371">
    <property type="protein sequence ID" value="PWN47662.1"/>
    <property type="molecule type" value="Genomic_DNA"/>
</dbReference>
<dbReference type="Proteomes" id="UP000245626">
    <property type="component" value="Unassembled WGS sequence"/>
</dbReference>
<reference evidence="1 2" key="1">
    <citation type="journal article" date="2018" name="Mol. Biol. Evol.">
        <title>Broad Genomic Sampling Reveals a Smut Pathogenic Ancestry of the Fungal Clade Ustilaginomycotina.</title>
        <authorList>
            <person name="Kijpornyongpan T."/>
            <person name="Mondo S.J."/>
            <person name="Barry K."/>
            <person name="Sandor L."/>
            <person name="Lee J."/>
            <person name="Lipzen A."/>
            <person name="Pangilinan J."/>
            <person name="LaButti K."/>
            <person name="Hainaut M."/>
            <person name="Henrissat B."/>
            <person name="Grigoriev I.V."/>
            <person name="Spatafora J.W."/>
            <person name="Aime M.C."/>
        </authorList>
    </citation>
    <scope>NUCLEOTIDE SEQUENCE [LARGE SCALE GENOMIC DNA]</scope>
    <source>
        <strain evidence="1 2">SA 807</strain>
    </source>
</reference>
<keyword evidence="2" id="KW-1185">Reference proteome</keyword>
<protein>
    <submittedName>
        <fullName evidence="1">Uncharacterized protein</fullName>
    </submittedName>
</protein>